<dbReference type="InterPro" id="IPR051044">
    <property type="entry name" value="MAG_DAG_Lipase"/>
</dbReference>
<protein>
    <submittedName>
        <fullName evidence="2">Alpha/beta hydrolase</fullName>
    </submittedName>
</protein>
<sequence length="257" mass="29550">MLERYPILSGAESFFFKGNHIGILISHGFIGTPQSVQFLGEYIASQGYTVYAVRLKGHGTHYEDMERCTYHDWVQSLEEGYRFLQQHCQDIFILGQSMGGTLTMQLASKYPKIKGVMLINAAMTTIPVMEEFKHKQEPRFIDEGAPDIKTDDVFEITYTKAPIRSIQQLLALMDDTRRKLTSVTCPKLAFRSEDDHVVPPENTDYILAHIHSGIKETITLYNSYHVASMDYEKKFIAEQCCLFIEKYARKQRRAEIS</sequence>
<dbReference type="InterPro" id="IPR029058">
    <property type="entry name" value="AB_hydrolase_fold"/>
</dbReference>
<dbReference type="EMBL" id="JBHMAF010000167">
    <property type="protein sequence ID" value="MFB9760717.1"/>
    <property type="molecule type" value="Genomic_DNA"/>
</dbReference>
<dbReference type="InterPro" id="IPR012354">
    <property type="entry name" value="Esterase_lipase"/>
</dbReference>
<feature type="domain" description="Serine aminopeptidase S33" evidence="1">
    <location>
        <begin position="23"/>
        <end position="226"/>
    </location>
</feature>
<accession>A0ABV5WJZ3</accession>
<dbReference type="Pfam" id="PF12146">
    <property type="entry name" value="Hydrolase_4"/>
    <property type="match status" value="1"/>
</dbReference>
<evidence type="ECO:0000313" key="2">
    <source>
        <dbReference type="EMBL" id="MFB9760717.1"/>
    </source>
</evidence>
<name>A0ABV5WJZ3_9BACI</name>
<gene>
    <name evidence="2" type="ORF">ACFFMS_20765</name>
</gene>
<comment type="caution">
    <text evidence="2">The sequence shown here is derived from an EMBL/GenBank/DDBJ whole genome shotgun (WGS) entry which is preliminary data.</text>
</comment>
<dbReference type="PANTHER" id="PTHR11614">
    <property type="entry name" value="PHOSPHOLIPASE-RELATED"/>
    <property type="match status" value="1"/>
</dbReference>
<evidence type="ECO:0000313" key="3">
    <source>
        <dbReference type="Proteomes" id="UP001589609"/>
    </source>
</evidence>
<dbReference type="RefSeq" id="WP_379951002.1">
    <property type="nucleotide sequence ID" value="NZ_JBHMAF010000167.1"/>
</dbReference>
<proteinExistence type="predicted"/>
<dbReference type="SUPFAM" id="SSF53474">
    <property type="entry name" value="alpha/beta-Hydrolases"/>
    <property type="match status" value="1"/>
</dbReference>
<organism evidence="2 3">
    <name type="scientific">Ectobacillus funiculus</name>
    <dbReference type="NCBI Taxonomy" id="137993"/>
    <lineage>
        <taxon>Bacteria</taxon>
        <taxon>Bacillati</taxon>
        <taxon>Bacillota</taxon>
        <taxon>Bacilli</taxon>
        <taxon>Bacillales</taxon>
        <taxon>Bacillaceae</taxon>
        <taxon>Ectobacillus</taxon>
    </lineage>
</organism>
<dbReference type="GO" id="GO:0016787">
    <property type="term" value="F:hydrolase activity"/>
    <property type="evidence" value="ECO:0007669"/>
    <property type="project" value="UniProtKB-KW"/>
</dbReference>
<dbReference type="PIRSF" id="PIRSF017388">
    <property type="entry name" value="Esterase_lipase"/>
    <property type="match status" value="1"/>
</dbReference>
<keyword evidence="2" id="KW-0378">Hydrolase</keyword>
<evidence type="ECO:0000259" key="1">
    <source>
        <dbReference type="Pfam" id="PF12146"/>
    </source>
</evidence>
<keyword evidence="3" id="KW-1185">Reference proteome</keyword>
<dbReference type="Gene3D" id="3.40.50.1820">
    <property type="entry name" value="alpha/beta hydrolase"/>
    <property type="match status" value="1"/>
</dbReference>
<reference evidence="2 3" key="1">
    <citation type="submission" date="2024-09" db="EMBL/GenBank/DDBJ databases">
        <authorList>
            <person name="Sun Q."/>
            <person name="Mori K."/>
        </authorList>
    </citation>
    <scope>NUCLEOTIDE SEQUENCE [LARGE SCALE GENOMIC DNA]</scope>
    <source>
        <strain evidence="2 3">JCM 11201</strain>
    </source>
</reference>
<dbReference type="Proteomes" id="UP001589609">
    <property type="component" value="Unassembled WGS sequence"/>
</dbReference>
<dbReference type="InterPro" id="IPR022742">
    <property type="entry name" value="Hydrolase_4"/>
</dbReference>